<feature type="coiled-coil region" evidence="1">
    <location>
        <begin position="41"/>
        <end position="87"/>
    </location>
</feature>
<organism evidence="2 3">
    <name type="scientific">Agaribacillus aureus</name>
    <dbReference type="NCBI Taxonomy" id="3051825"/>
    <lineage>
        <taxon>Bacteria</taxon>
        <taxon>Pseudomonadati</taxon>
        <taxon>Bacteroidota</taxon>
        <taxon>Cytophagia</taxon>
        <taxon>Cytophagales</taxon>
        <taxon>Splendidivirgaceae</taxon>
        <taxon>Agaribacillus</taxon>
    </lineage>
</organism>
<proteinExistence type="predicted"/>
<evidence type="ECO:0000313" key="3">
    <source>
        <dbReference type="Proteomes" id="UP001172083"/>
    </source>
</evidence>
<sequence>MKLSPTVKRVNQTTSKQKDILRVSKEKTFTAMFSFFKKDPIKKLNKQYAKLILEARDIQRSGDLKLYAKKIAEAEEIAEQISQLKSKLPEED</sequence>
<evidence type="ECO:0000256" key="1">
    <source>
        <dbReference type="SAM" id="Coils"/>
    </source>
</evidence>
<reference evidence="2" key="1">
    <citation type="submission" date="2023-06" db="EMBL/GenBank/DDBJ databases">
        <title>Genomic of Agaribacillus aureum.</title>
        <authorList>
            <person name="Wang G."/>
        </authorList>
    </citation>
    <scope>NUCLEOTIDE SEQUENCE</scope>
    <source>
        <strain evidence="2">BMA12</strain>
    </source>
</reference>
<keyword evidence="1" id="KW-0175">Coiled coil</keyword>
<dbReference type="Pfam" id="PF20027">
    <property type="entry name" value="DUF6435"/>
    <property type="match status" value="1"/>
</dbReference>
<dbReference type="InterPro" id="IPR045493">
    <property type="entry name" value="DUF6435"/>
</dbReference>
<dbReference type="RefSeq" id="WP_346759927.1">
    <property type="nucleotide sequence ID" value="NZ_JAUJEB010000005.1"/>
</dbReference>
<dbReference type="NCBIfam" id="NF033487">
    <property type="entry name" value="Lacal_2735_fam"/>
    <property type="match status" value="1"/>
</dbReference>
<protein>
    <submittedName>
        <fullName evidence="2">DUF6435 family protein</fullName>
    </submittedName>
</protein>
<dbReference type="Proteomes" id="UP001172083">
    <property type="component" value="Unassembled WGS sequence"/>
</dbReference>
<dbReference type="EMBL" id="JAUJEB010000005">
    <property type="protein sequence ID" value="MDN5214588.1"/>
    <property type="molecule type" value="Genomic_DNA"/>
</dbReference>
<gene>
    <name evidence="2" type="ORF">QQ020_21085</name>
</gene>
<evidence type="ECO:0000313" key="2">
    <source>
        <dbReference type="EMBL" id="MDN5214588.1"/>
    </source>
</evidence>
<accession>A0ABT8LA08</accession>
<comment type="caution">
    <text evidence="2">The sequence shown here is derived from an EMBL/GenBank/DDBJ whole genome shotgun (WGS) entry which is preliminary data.</text>
</comment>
<name>A0ABT8LA08_9BACT</name>
<keyword evidence="3" id="KW-1185">Reference proteome</keyword>